<evidence type="ECO:0000313" key="1">
    <source>
        <dbReference type="EMBL" id="KAK2663944.1"/>
    </source>
</evidence>
<dbReference type="EMBL" id="JANJYI010000001">
    <property type="protein sequence ID" value="KAK2663944.1"/>
    <property type="molecule type" value="Genomic_DNA"/>
</dbReference>
<protein>
    <submittedName>
        <fullName evidence="1">Uncharacterized protein</fullName>
    </submittedName>
</protein>
<comment type="caution">
    <text evidence="1">The sequence shown here is derived from an EMBL/GenBank/DDBJ whole genome shotgun (WGS) entry which is preliminary data.</text>
</comment>
<dbReference type="Proteomes" id="UP001280121">
    <property type="component" value="Unassembled WGS sequence"/>
</dbReference>
<sequence>SVLSYTIGCATAKTLWDTLKKRFAAITRSHILQLKGQLQTLKKAPLDDIDVIAHTFRGLPLEYDSFGTSIRIRTKPINLDALHGLLINEEIEL</sequence>
<accession>A0AAD9XQJ4</accession>
<keyword evidence="2" id="KW-1185">Reference proteome</keyword>
<dbReference type="PANTHER" id="PTHR47481:SF28">
    <property type="entry name" value="RETROTRANSPOSON COPIA-LIKE N-TERMINAL DOMAIN-CONTAINING PROTEIN"/>
    <property type="match status" value="1"/>
</dbReference>
<reference evidence="1" key="1">
    <citation type="journal article" date="2023" name="Plant J.">
        <title>Genome sequences and population genomics provide insights into the demographic history, inbreeding, and mutation load of two 'living fossil' tree species of Dipteronia.</title>
        <authorList>
            <person name="Feng Y."/>
            <person name="Comes H.P."/>
            <person name="Chen J."/>
            <person name="Zhu S."/>
            <person name="Lu R."/>
            <person name="Zhang X."/>
            <person name="Li P."/>
            <person name="Qiu J."/>
            <person name="Olsen K.M."/>
            <person name="Qiu Y."/>
        </authorList>
    </citation>
    <scope>NUCLEOTIDE SEQUENCE</scope>
    <source>
        <strain evidence="1">KIB01</strain>
    </source>
</reference>
<gene>
    <name evidence="1" type="ORF">Ddye_002518</name>
</gene>
<organism evidence="1 2">
    <name type="scientific">Dipteronia dyeriana</name>
    <dbReference type="NCBI Taxonomy" id="168575"/>
    <lineage>
        <taxon>Eukaryota</taxon>
        <taxon>Viridiplantae</taxon>
        <taxon>Streptophyta</taxon>
        <taxon>Embryophyta</taxon>
        <taxon>Tracheophyta</taxon>
        <taxon>Spermatophyta</taxon>
        <taxon>Magnoliopsida</taxon>
        <taxon>eudicotyledons</taxon>
        <taxon>Gunneridae</taxon>
        <taxon>Pentapetalae</taxon>
        <taxon>rosids</taxon>
        <taxon>malvids</taxon>
        <taxon>Sapindales</taxon>
        <taxon>Sapindaceae</taxon>
        <taxon>Hippocastanoideae</taxon>
        <taxon>Acereae</taxon>
        <taxon>Dipteronia</taxon>
    </lineage>
</organism>
<evidence type="ECO:0000313" key="2">
    <source>
        <dbReference type="Proteomes" id="UP001280121"/>
    </source>
</evidence>
<proteinExistence type="predicted"/>
<dbReference type="AlphaFoldDB" id="A0AAD9XQJ4"/>
<feature type="non-terminal residue" evidence="1">
    <location>
        <position position="1"/>
    </location>
</feature>
<dbReference type="PANTHER" id="PTHR47481">
    <property type="match status" value="1"/>
</dbReference>
<feature type="non-terminal residue" evidence="1">
    <location>
        <position position="93"/>
    </location>
</feature>
<name>A0AAD9XQJ4_9ROSI</name>